<dbReference type="SUPFAM" id="SSF54236">
    <property type="entry name" value="Ubiquitin-like"/>
    <property type="match status" value="1"/>
</dbReference>
<dbReference type="OMA" id="WSVRANI"/>
<dbReference type="Gramene" id="KFK26378">
    <property type="protein sequence ID" value="KFK26378"/>
    <property type="gene ID" value="AALP_AA8G240500"/>
</dbReference>
<name>A0A087G926_ARAAL</name>
<dbReference type="PANTHER" id="PTHR10562">
    <property type="entry name" value="SMALL UBIQUITIN-RELATED MODIFIER"/>
    <property type="match status" value="1"/>
</dbReference>
<dbReference type="eggNOG" id="KOG1769">
    <property type="taxonomic scope" value="Eukaryota"/>
</dbReference>
<feature type="compositionally biased region" description="Low complexity" evidence="1">
    <location>
        <begin position="1"/>
        <end position="14"/>
    </location>
</feature>
<sequence length="113" mass="12562">MVSSSTTTNTISASFVSKRSRSPDPQPQKKVVLRIKNQQDGGEDTFKIGANAHLKRLMAAYCDKKNLDMRAVRFLFDDKLLKKHQTPAQLMMEDNDLIDMVMEQGGGGPYSAA</sequence>
<dbReference type="GO" id="GO:0016925">
    <property type="term" value="P:protein sumoylation"/>
    <property type="evidence" value="ECO:0007669"/>
    <property type="project" value="EnsemblPlants"/>
</dbReference>
<dbReference type="Gene3D" id="3.10.20.90">
    <property type="entry name" value="Phosphatidylinositol 3-kinase Catalytic Subunit, Chain A, domain 1"/>
    <property type="match status" value="1"/>
</dbReference>
<keyword evidence="4" id="KW-1185">Reference proteome</keyword>
<gene>
    <name evidence="3" type="ordered locus">AALP_Aa8g240500</name>
</gene>
<dbReference type="EMBL" id="CM002876">
    <property type="protein sequence ID" value="KFK26378.1"/>
    <property type="molecule type" value="Genomic_DNA"/>
</dbReference>
<dbReference type="GO" id="GO:0031386">
    <property type="term" value="F:protein tag activity"/>
    <property type="evidence" value="ECO:0007669"/>
    <property type="project" value="EnsemblPlants"/>
</dbReference>
<organism evidence="3 4">
    <name type="scientific">Arabis alpina</name>
    <name type="common">Alpine rock-cress</name>
    <dbReference type="NCBI Taxonomy" id="50452"/>
    <lineage>
        <taxon>Eukaryota</taxon>
        <taxon>Viridiplantae</taxon>
        <taxon>Streptophyta</taxon>
        <taxon>Embryophyta</taxon>
        <taxon>Tracheophyta</taxon>
        <taxon>Spermatophyta</taxon>
        <taxon>Magnoliopsida</taxon>
        <taxon>eudicotyledons</taxon>
        <taxon>Gunneridae</taxon>
        <taxon>Pentapetalae</taxon>
        <taxon>rosids</taxon>
        <taxon>malvids</taxon>
        <taxon>Brassicales</taxon>
        <taxon>Brassicaceae</taxon>
        <taxon>Arabideae</taxon>
        <taxon>Arabis</taxon>
    </lineage>
</organism>
<dbReference type="InterPro" id="IPR000626">
    <property type="entry name" value="Ubiquitin-like_dom"/>
</dbReference>
<evidence type="ECO:0000313" key="4">
    <source>
        <dbReference type="Proteomes" id="UP000029120"/>
    </source>
</evidence>
<accession>A0A087G926</accession>
<proteinExistence type="predicted"/>
<dbReference type="InterPro" id="IPR022617">
    <property type="entry name" value="Rad60/SUMO-like_dom"/>
</dbReference>
<dbReference type="Pfam" id="PF11976">
    <property type="entry name" value="Rad60-SLD"/>
    <property type="match status" value="1"/>
</dbReference>
<dbReference type="InterPro" id="IPR029071">
    <property type="entry name" value="Ubiquitin-like_domsf"/>
</dbReference>
<reference evidence="4" key="1">
    <citation type="journal article" date="2015" name="Nat. Plants">
        <title>Genome expansion of Arabis alpina linked with retrotransposition and reduced symmetric DNA methylation.</title>
        <authorList>
            <person name="Willing E.M."/>
            <person name="Rawat V."/>
            <person name="Mandakova T."/>
            <person name="Maumus F."/>
            <person name="James G.V."/>
            <person name="Nordstroem K.J."/>
            <person name="Becker C."/>
            <person name="Warthmann N."/>
            <person name="Chica C."/>
            <person name="Szarzynska B."/>
            <person name="Zytnicki M."/>
            <person name="Albani M.C."/>
            <person name="Kiefer C."/>
            <person name="Bergonzi S."/>
            <person name="Castaings L."/>
            <person name="Mateos J.L."/>
            <person name="Berns M.C."/>
            <person name="Bujdoso N."/>
            <person name="Piofczyk T."/>
            <person name="de Lorenzo L."/>
            <person name="Barrero-Sicilia C."/>
            <person name="Mateos I."/>
            <person name="Piednoel M."/>
            <person name="Hagmann J."/>
            <person name="Chen-Min-Tao R."/>
            <person name="Iglesias-Fernandez R."/>
            <person name="Schuster S.C."/>
            <person name="Alonso-Blanco C."/>
            <person name="Roudier F."/>
            <person name="Carbonero P."/>
            <person name="Paz-Ares J."/>
            <person name="Davis S.J."/>
            <person name="Pecinka A."/>
            <person name="Quesneville H."/>
            <person name="Colot V."/>
            <person name="Lysak M.A."/>
            <person name="Weigel D."/>
            <person name="Coupland G."/>
            <person name="Schneeberger K."/>
        </authorList>
    </citation>
    <scope>NUCLEOTIDE SEQUENCE [LARGE SCALE GENOMIC DNA]</scope>
    <source>
        <strain evidence="4">cv. Pajares</strain>
    </source>
</reference>
<protein>
    <recommendedName>
        <fullName evidence="2">Ubiquitin-like domain-containing protein</fullName>
    </recommendedName>
</protein>
<dbReference type="OrthoDB" id="442921at2759"/>
<feature type="region of interest" description="Disordered" evidence="1">
    <location>
        <begin position="1"/>
        <end position="29"/>
    </location>
</feature>
<evidence type="ECO:0000259" key="2">
    <source>
        <dbReference type="PROSITE" id="PS50053"/>
    </source>
</evidence>
<dbReference type="AlphaFoldDB" id="A0A087G926"/>
<evidence type="ECO:0000313" key="3">
    <source>
        <dbReference type="EMBL" id="KFK26378.1"/>
    </source>
</evidence>
<evidence type="ECO:0000256" key="1">
    <source>
        <dbReference type="SAM" id="MobiDB-lite"/>
    </source>
</evidence>
<dbReference type="PROSITE" id="PS50053">
    <property type="entry name" value="UBIQUITIN_2"/>
    <property type="match status" value="1"/>
</dbReference>
<dbReference type="Proteomes" id="UP000029120">
    <property type="component" value="Chromosome 8"/>
</dbReference>
<feature type="domain" description="Ubiquitin-like" evidence="2">
    <location>
        <begin position="31"/>
        <end position="107"/>
    </location>
</feature>